<dbReference type="InterPro" id="IPR050628">
    <property type="entry name" value="SNF2_RAD54_helicase_TF"/>
</dbReference>
<dbReference type="Pfam" id="PF00176">
    <property type="entry name" value="SNF2-rel_dom"/>
    <property type="match status" value="1"/>
</dbReference>
<dbReference type="SUPFAM" id="SSF52540">
    <property type="entry name" value="P-loop containing nucleoside triphosphate hydrolases"/>
    <property type="match status" value="2"/>
</dbReference>
<proteinExistence type="predicted"/>
<evidence type="ECO:0000256" key="2">
    <source>
        <dbReference type="ARBA" id="ARBA00022801"/>
    </source>
</evidence>
<feature type="region of interest" description="Disordered" evidence="4">
    <location>
        <begin position="1"/>
        <end position="86"/>
    </location>
</feature>
<dbReference type="Gene3D" id="3.40.50.10810">
    <property type="entry name" value="Tandem AAA-ATPase domain"/>
    <property type="match status" value="1"/>
</dbReference>
<feature type="region of interest" description="Disordered" evidence="4">
    <location>
        <begin position="135"/>
        <end position="184"/>
    </location>
</feature>
<feature type="domain" description="Helicase ATP-binding" evidence="5">
    <location>
        <begin position="514"/>
        <end position="713"/>
    </location>
</feature>
<dbReference type="InterPro" id="IPR001650">
    <property type="entry name" value="Helicase_C-like"/>
</dbReference>
<feature type="compositionally biased region" description="Basic and acidic residues" evidence="4">
    <location>
        <begin position="163"/>
        <end position="173"/>
    </location>
</feature>
<dbReference type="PANTHER" id="PTHR45626:SF50">
    <property type="entry name" value="TRANSCRIPTION TERMINATION FACTOR 2"/>
    <property type="match status" value="1"/>
</dbReference>
<dbReference type="Pfam" id="PF00271">
    <property type="entry name" value="Helicase_C"/>
    <property type="match status" value="1"/>
</dbReference>
<feature type="region of interest" description="Disordered" evidence="4">
    <location>
        <begin position="620"/>
        <end position="649"/>
    </location>
</feature>
<feature type="compositionally biased region" description="Basic and acidic residues" evidence="4">
    <location>
        <begin position="137"/>
        <end position="153"/>
    </location>
</feature>
<dbReference type="PROSITE" id="PS51192">
    <property type="entry name" value="HELICASE_ATP_BIND_1"/>
    <property type="match status" value="1"/>
</dbReference>
<dbReference type="InterPro" id="IPR014001">
    <property type="entry name" value="Helicase_ATP-bd"/>
</dbReference>
<dbReference type="PANTHER" id="PTHR45626">
    <property type="entry name" value="TRANSCRIPTION TERMINATION FACTOR 2-RELATED"/>
    <property type="match status" value="1"/>
</dbReference>
<dbReference type="EMBL" id="CP111023">
    <property type="protein sequence ID" value="WAR20822.1"/>
    <property type="molecule type" value="Genomic_DNA"/>
</dbReference>
<keyword evidence="2" id="KW-0378">Hydrolase</keyword>
<protein>
    <submittedName>
        <fullName evidence="7">TTF2-like protein</fullName>
    </submittedName>
</protein>
<evidence type="ECO:0000259" key="5">
    <source>
        <dbReference type="PROSITE" id="PS51192"/>
    </source>
</evidence>
<evidence type="ECO:0000256" key="1">
    <source>
        <dbReference type="ARBA" id="ARBA00022741"/>
    </source>
</evidence>
<accession>A0ABY7FGU5</accession>
<evidence type="ECO:0000313" key="8">
    <source>
        <dbReference type="Proteomes" id="UP001164746"/>
    </source>
</evidence>
<dbReference type="InterPro" id="IPR027417">
    <property type="entry name" value="P-loop_NTPase"/>
</dbReference>
<reference evidence="7" key="1">
    <citation type="submission" date="2022-11" db="EMBL/GenBank/DDBJ databases">
        <title>Centuries of genome instability and evolution in soft-shell clam transmissible cancer (bioRxiv).</title>
        <authorList>
            <person name="Hart S.F.M."/>
            <person name="Yonemitsu M.A."/>
            <person name="Giersch R.M."/>
            <person name="Beal B.F."/>
            <person name="Arriagada G."/>
            <person name="Davis B.W."/>
            <person name="Ostrander E.A."/>
            <person name="Goff S.P."/>
            <person name="Metzger M.J."/>
        </authorList>
    </citation>
    <scope>NUCLEOTIDE SEQUENCE</scope>
    <source>
        <strain evidence="7">MELC-2E11</strain>
        <tissue evidence="7">Siphon/mantle</tissue>
    </source>
</reference>
<feature type="compositionally biased region" description="Basic and acidic residues" evidence="4">
    <location>
        <begin position="768"/>
        <end position="780"/>
    </location>
</feature>
<dbReference type="InterPro" id="IPR049730">
    <property type="entry name" value="SNF2/RAD54-like_C"/>
</dbReference>
<feature type="compositionally biased region" description="Basic and acidic residues" evidence="4">
    <location>
        <begin position="637"/>
        <end position="648"/>
    </location>
</feature>
<evidence type="ECO:0000256" key="4">
    <source>
        <dbReference type="SAM" id="MobiDB-lite"/>
    </source>
</evidence>
<feature type="domain" description="Helicase C-terminal" evidence="6">
    <location>
        <begin position="877"/>
        <end position="994"/>
    </location>
</feature>
<name>A0ABY7FGU5_MYAAR</name>
<organism evidence="7 8">
    <name type="scientific">Mya arenaria</name>
    <name type="common">Soft-shell clam</name>
    <dbReference type="NCBI Taxonomy" id="6604"/>
    <lineage>
        <taxon>Eukaryota</taxon>
        <taxon>Metazoa</taxon>
        <taxon>Spiralia</taxon>
        <taxon>Lophotrochozoa</taxon>
        <taxon>Mollusca</taxon>
        <taxon>Bivalvia</taxon>
        <taxon>Autobranchia</taxon>
        <taxon>Heteroconchia</taxon>
        <taxon>Euheterodonta</taxon>
        <taxon>Imparidentia</taxon>
        <taxon>Neoheterodontei</taxon>
        <taxon>Myida</taxon>
        <taxon>Myoidea</taxon>
        <taxon>Myidae</taxon>
        <taxon>Mya</taxon>
    </lineage>
</organism>
<gene>
    <name evidence="7" type="ORF">MAR_014796</name>
</gene>
<dbReference type="Proteomes" id="UP001164746">
    <property type="component" value="Chromosome 12"/>
</dbReference>
<dbReference type="Gene3D" id="3.40.50.300">
    <property type="entry name" value="P-loop containing nucleotide triphosphate hydrolases"/>
    <property type="match status" value="1"/>
</dbReference>
<keyword evidence="3" id="KW-0067">ATP-binding</keyword>
<sequence length="994" mass="109968">MEPTSTSSSQPTFVRTAPLRDLNYVQHSSGQPSNMLKSDPGKPKAKISLQEYRERSKSKSQINDSPNERESGQTKSSDSSVRRDERMMSVDMADVSVDLANMSIDQVDDSLLDDQTGKFGKHTDYVHENISVTVNDGSDRHKTGATDDKTDRLKLKKSTSLSKCDDSEKDRNKAVLSRSGKSESALQVRGDGVQVIKIPAKSNGVEVSRSGNVQTIKMPPQERGDVTQLALSERLKLKKGNLSESHLTQPNIAVTKVDIKPEQILRGSPDVIDLTSDEESPVAQPMKKAVNQVQPIKSAVPIQPKPNEQMKSFGTLSQQAGHVGQSSGTAHQGPQFVTARSQLNNSGMPQGASLQEDVERRENLRKLLDKQKHLVATVKMSELPDKGAKLRANIEAISSAPGSQPIRQPMVVKMLPGGQTVVQPGAHQPHNPAGLKQTTLLPHVSQIPQHVLQQMYGANPQAMQLYGGRMTAARLREVGSLETIPKSDEELTDPTGLVVPLMIHQRQALTWLVWRERQSPSGGILADDMGLGKTLTMISLMAKQLDKAIVKSSATLVVCPASLIHQWRTEIERRCRPGLLRVCMYHGPTREKNVLKLASHDVVITTYNIIGKEVILDEDDKNGEKPVTDDKDEESDKEQSEETKKANRDMPNIMKIAWERVILDEAHNIKNHKAIQSRAVCRLRAGFRWALTGTPIQNDLLDICSPFDEYKVWKRQVDTGSSSGHNRLNVLVKTLLLRRTKTQTGASGKPLVPLPEKTSTTHELVLSDQERRVYDKDDYNPSKPSNPFLGKPDGPNQGSSQGQGSGVGDVREGSQRPSTGQHILALDDETQENEGLELTLEEQMMDLLLDDQEKEPTLRKTDKIFQPKAMSTKMKALMDQILSIHRPANSKDKCKSVIVSQWTSMLQIVALHLERENIRSHVIKGNIPAKKRMEYVDEFNNDASGPEVMLVSLRAGGCGLNLIGGNHLFLLDSHWSGKTNHKLSLADLRMLFGV</sequence>
<dbReference type="CDD" id="cd18793">
    <property type="entry name" value="SF2_C_SNF"/>
    <property type="match status" value="1"/>
</dbReference>
<evidence type="ECO:0000256" key="3">
    <source>
        <dbReference type="ARBA" id="ARBA00022840"/>
    </source>
</evidence>
<evidence type="ECO:0000259" key="6">
    <source>
        <dbReference type="PROSITE" id="PS51194"/>
    </source>
</evidence>
<dbReference type="SMART" id="SM00487">
    <property type="entry name" value="DEXDc"/>
    <property type="match status" value="1"/>
</dbReference>
<feature type="compositionally biased region" description="Polar residues" evidence="4">
    <location>
        <begin position="25"/>
        <end position="36"/>
    </location>
</feature>
<keyword evidence="1" id="KW-0547">Nucleotide-binding</keyword>
<keyword evidence="8" id="KW-1185">Reference proteome</keyword>
<feature type="compositionally biased region" description="Polar residues" evidence="4">
    <location>
        <begin position="1"/>
        <end position="13"/>
    </location>
</feature>
<dbReference type="InterPro" id="IPR000330">
    <property type="entry name" value="SNF2_N"/>
</dbReference>
<dbReference type="InterPro" id="IPR038718">
    <property type="entry name" value="SNF2-like_sf"/>
</dbReference>
<dbReference type="PROSITE" id="PS51194">
    <property type="entry name" value="HELICASE_CTER"/>
    <property type="match status" value="1"/>
</dbReference>
<evidence type="ECO:0000313" key="7">
    <source>
        <dbReference type="EMBL" id="WAR20822.1"/>
    </source>
</evidence>
<feature type="region of interest" description="Disordered" evidence="4">
    <location>
        <begin position="742"/>
        <end position="831"/>
    </location>
</feature>